<feature type="transmembrane region" description="Helical" evidence="1">
    <location>
        <begin position="162"/>
        <end position="185"/>
    </location>
</feature>
<organism evidence="3 4">
    <name type="scientific">Streptomyces monticola</name>
    <dbReference type="NCBI Taxonomy" id="2666263"/>
    <lineage>
        <taxon>Bacteria</taxon>
        <taxon>Bacillati</taxon>
        <taxon>Actinomycetota</taxon>
        <taxon>Actinomycetes</taxon>
        <taxon>Kitasatosporales</taxon>
        <taxon>Streptomycetaceae</taxon>
        <taxon>Streptomyces</taxon>
    </lineage>
</organism>
<feature type="transmembrane region" description="Helical" evidence="1">
    <location>
        <begin position="254"/>
        <end position="271"/>
    </location>
</feature>
<dbReference type="EC" id="2.3.-.-" evidence="3"/>
<dbReference type="Proteomes" id="UP001596523">
    <property type="component" value="Unassembled WGS sequence"/>
</dbReference>
<proteinExistence type="predicted"/>
<comment type="caution">
    <text evidence="3">The sequence shown here is derived from an EMBL/GenBank/DDBJ whole genome shotgun (WGS) entry which is preliminary data.</text>
</comment>
<keyword evidence="3" id="KW-0808">Transferase</keyword>
<feature type="transmembrane region" description="Helical" evidence="1">
    <location>
        <begin position="31"/>
        <end position="51"/>
    </location>
</feature>
<feature type="transmembrane region" description="Helical" evidence="1">
    <location>
        <begin position="347"/>
        <end position="369"/>
    </location>
</feature>
<feature type="transmembrane region" description="Helical" evidence="1">
    <location>
        <begin position="71"/>
        <end position="94"/>
    </location>
</feature>
<evidence type="ECO:0000259" key="2">
    <source>
        <dbReference type="Pfam" id="PF01757"/>
    </source>
</evidence>
<sequence length="394" mass="43792">MTLTAPVETPTAPAGARQQRKSLNTLTGMRFLAALSVFFFHITILADTLPYGIDLIHIFEDASARDTYVSLFGAIGFTGVSFFFVLSGFVLAWAQRPTDTVTQFWRRRFFKIYPLHLVTYLIGLVVLTGWKFEGGPGSPDIPGFFLVQAWIPDVRTLLGANAVSWSISTEAFFYALFPLVFPLLMKVRLDRVKWWIVGLLAFRVAWAVLTDLTMSETDPYAYWFNYEFPLPRVSEFFIGVLIARLVVAGRWRNPGMLPSVALLVVGEVIALKVPLAYAQAPATIIPVMMVIAAGAASDMKGRKSFLSGRLMVWLGEISFAFYLIHLIVLIGVRKLLGPENSFSVPGALGYLAVCLAVTVVLAALLHRYVEQPVMRRWSRPSPHKPATISASLPR</sequence>
<feature type="transmembrane region" description="Helical" evidence="1">
    <location>
        <begin position="229"/>
        <end position="247"/>
    </location>
</feature>
<accession>A0ABW2JY70</accession>
<keyword evidence="4" id="KW-1185">Reference proteome</keyword>
<keyword evidence="1" id="KW-0472">Membrane</keyword>
<protein>
    <submittedName>
        <fullName evidence="3">Acyltransferase family protein</fullName>
        <ecNumber evidence="3">2.3.-.-</ecNumber>
    </submittedName>
</protein>
<feature type="transmembrane region" description="Helical" evidence="1">
    <location>
        <begin position="310"/>
        <end position="332"/>
    </location>
</feature>
<dbReference type="EMBL" id="JBHTCF010000038">
    <property type="protein sequence ID" value="MFC7310632.1"/>
    <property type="molecule type" value="Genomic_DNA"/>
</dbReference>
<evidence type="ECO:0000313" key="4">
    <source>
        <dbReference type="Proteomes" id="UP001596523"/>
    </source>
</evidence>
<feature type="transmembrane region" description="Helical" evidence="1">
    <location>
        <begin position="277"/>
        <end position="298"/>
    </location>
</feature>
<feature type="domain" description="Acyltransferase 3" evidence="2">
    <location>
        <begin position="26"/>
        <end position="362"/>
    </location>
</feature>
<evidence type="ECO:0000313" key="3">
    <source>
        <dbReference type="EMBL" id="MFC7310632.1"/>
    </source>
</evidence>
<feature type="transmembrane region" description="Helical" evidence="1">
    <location>
        <begin position="192"/>
        <end position="209"/>
    </location>
</feature>
<evidence type="ECO:0000256" key="1">
    <source>
        <dbReference type="SAM" id="Phobius"/>
    </source>
</evidence>
<reference evidence="4" key="1">
    <citation type="journal article" date="2019" name="Int. J. Syst. Evol. Microbiol.">
        <title>The Global Catalogue of Microorganisms (GCM) 10K type strain sequencing project: providing services to taxonomists for standard genome sequencing and annotation.</title>
        <authorList>
            <consortium name="The Broad Institute Genomics Platform"/>
            <consortium name="The Broad Institute Genome Sequencing Center for Infectious Disease"/>
            <person name="Wu L."/>
            <person name="Ma J."/>
        </authorList>
    </citation>
    <scope>NUCLEOTIDE SEQUENCE [LARGE SCALE GENOMIC DNA]</scope>
    <source>
        <strain evidence="4">SYNS20</strain>
    </source>
</reference>
<gene>
    <name evidence="3" type="ORF">ACFQVC_41270</name>
</gene>
<dbReference type="Pfam" id="PF01757">
    <property type="entry name" value="Acyl_transf_3"/>
    <property type="match status" value="1"/>
</dbReference>
<dbReference type="InterPro" id="IPR050879">
    <property type="entry name" value="Acyltransferase_3"/>
</dbReference>
<keyword evidence="1" id="KW-1133">Transmembrane helix</keyword>
<dbReference type="PANTHER" id="PTHR23028">
    <property type="entry name" value="ACETYLTRANSFERASE"/>
    <property type="match status" value="1"/>
</dbReference>
<feature type="transmembrane region" description="Helical" evidence="1">
    <location>
        <begin position="115"/>
        <end position="132"/>
    </location>
</feature>
<keyword evidence="1" id="KW-0812">Transmembrane</keyword>
<keyword evidence="3" id="KW-0012">Acyltransferase</keyword>
<dbReference type="GO" id="GO:0016746">
    <property type="term" value="F:acyltransferase activity"/>
    <property type="evidence" value="ECO:0007669"/>
    <property type="project" value="UniProtKB-KW"/>
</dbReference>
<name>A0ABW2JY70_9ACTN</name>
<dbReference type="InterPro" id="IPR002656">
    <property type="entry name" value="Acyl_transf_3_dom"/>
</dbReference>
<dbReference type="PANTHER" id="PTHR23028:SF53">
    <property type="entry name" value="ACYL_TRANSF_3 DOMAIN-CONTAINING PROTEIN"/>
    <property type="match status" value="1"/>
</dbReference>
<dbReference type="RefSeq" id="WP_381841524.1">
    <property type="nucleotide sequence ID" value="NZ_JBHTCF010000038.1"/>
</dbReference>